<reference evidence="2 3" key="2">
    <citation type="submission" date="2015-05" db="EMBL/GenBank/DDBJ databases">
        <title>Distinctive expansion of gene families associated with plant cell wall degradation and secondary metabolism in the genomes of grapevine trunk pathogens.</title>
        <authorList>
            <person name="Lawrence D.P."/>
            <person name="Travadon R."/>
            <person name="Rolshausen P.E."/>
            <person name="Baumgartner K."/>
        </authorList>
    </citation>
    <scope>NUCLEOTIDE SEQUENCE [LARGE SCALE GENOMIC DNA]</scope>
    <source>
        <strain evidence="2">DS831</strain>
    </source>
</reference>
<feature type="compositionally biased region" description="Basic and acidic residues" evidence="1">
    <location>
        <begin position="49"/>
        <end position="75"/>
    </location>
</feature>
<gene>
    <name evidence="2" type="ORF">UCDDS831_g09354</name>
</gene>
<evidence type="ECO:0000313" key="3">
    <source>
        <dbReference type="Proteomes" id="UP000034182"/>
    </source>
</evidence>
<comment type="caution">
    <text evidence="2">The sequence shown here is derived from an EMBL/GenBank/DDBJ whole genome shotgun (WGS) entry which is preliminary data.</text>
</comment>
<organism evidence="2 3">
    <name type="scientific">Diplodia seriata</name>
    <dbReference type="NCBI Taxonomy" id="420778"/>
    <lineage>
        <taxon>Eukaryota</taxon>
        <taxon>Fungi</taxon>
        <taxon>Dikarya</taxon>
        <taxon>Ascomycota</taxon>
        <taxon>Pezizomycotina</taxon>
        <taxon>Dothideomycetes</taxon>
        <taxon>Dothideomycetes incertae sedis</taxon>
        <taxon>Botryosphaeriales</taxon>
        <taxon>Botryosphaeriaceae</taxon>
        <taxon>Diplodia</taxon>
    </lineage>
</organism>
<reference evidence="2 3" key="1">
    <citation type="submission" date="2015-03" db="EMBL/GenBank/DDBJ databases">
        <authorList>
            <person name="Morales-Cruz A."/>
            <person name="Amrine K.C."/>
            <person name="Cantu D."/>
        </authorList>
    </citation>
    <scope>NUCLEOTIDE SEQUENCE [LARGE SCALE GENOMIC DNA]</scope>
    <source>
        <strain evidence="2">DS831</strain>
    </source>
</reference>
<protein>
    <submittedName>
        <fullName evidence="2">Uncharacterized protein</fullName>
    </submittedName>
</protein>
<evidence type="ECO:0000256" key="1">
    <source>
        <dbReference type="SAM" id="MobiDB-lite"/>
    </source>
</evidence>
<name>A0A0G2DPU9_9PEZI</name>
<proteinExistence type="predicted"/>
<dbReference type="Proteomes" id="UP000034182">
    <property type="component" value="Unassembled WGS sequence"/>
</dbReference>
<dbReference type="AlphaFoldDB" id="A0A0G2DPU9"/>
<accession>A0A0G2DPU9</accession>
<evidence type="ECO:0000313" key="2">
    <source>
        <dbReference type="EMBL" id="KKY13072.1"/>
    </source>
</evidence>
<dbReference type="EMBL" id="LAQI01000486">
    <property type="protein sequence ID" value="KKY13072.1"/>
    <property type="molecule type" value="Genomic_DNA"/>
</dbReference>
<sequence length="89" mass="10123">MTYYATMYSFEEDSFTDDNPVFDGYHGYLNNDAKASSSRRMIDNSSDVGMRKLDKKDSGRRTDANSQFEHADHGARTASPCMLDRSHID</sequence>
<feature type="region of interest" description="Disordered" evidence="1">
    <location>
        <begin position="37"/>
        <end position="89"/>
    </location>
</feature>
<feature type="compositionally biased region" description="Polar residues" evidence="1">
    <location>
        <begin position="37"/>
        <end position="47"/>
    </location>
</feature>